<protein>
    <submittedName>
        <fullName evidence="1">Uncharacterized protein</fullName>
    </submittedName>
</protein>
<gene>
    <name evidence="1" type="ORF">KSS97_10510</name>
</gene>
<keyword evidence="2" id="KW-1185">Reference proteome</keyword>
<reference evidence="1 2" key="1">
    <citation type="journal article" date="2021" name="Microorganisms">
        <title>The Ever-Expanding Pseudomonas Genus: Description of 43 New Species and Partition of the Pseudomonas putida Group.</title>
        <authorList>
            <person name="Girard L."/>
            <person name="Lood C."/>
            <person name="Hofte M."/>
            <person name="Vandamme P."/>
            <person name="Rokni-Zadeh H."/>
            <person name="van Noort V."/>
            <person name="Lavigne R."/>
            <person name="De Mot R."/>
        </authorList>
    </citation>
    <scope>NUCLEOTIDE SEQUENCE [LARGE SCALE GENOMIC DNA]</scope>
    <source>
        <strain evidence="1 2">SWRI17</strain>
    </source>
</reference>
<dbReference type="Proteomes" id="UP000824066">
    <property type="component" value="Chromosome"/>
</dbReference>
<name>A0ABX8QKL1_PSECO</name>
<evidence type="ECO:0000313" key="1">
    <source>
        <dbReference type="EMBL" id="QXI55332.1"/>
    </source>
</evidence>
<accession>A0ABX8QKL1</accession>
<evidence type="ECO:0000313" key="2">
    <source>
        <dbReference type="Proteomes" id="UP000824066"/>
    </source>
</evidence>
<dbReference type="EMBL" id="CP077080">
    <property type="protein sequence ID" value="QXI55332.1"/>
    <property type="molecule type" value="Genomic_DNA"/>
</dbReference>
<dbReference type="RefSeq" id="WP_217861587.1">
    <property type="nucleotide sequence ID" value="NZ_CP077080.1"/>
</dbReference>
<proteinExistence type="predicted"/>
<sequence length="102" mass="11691">MSELIRRQFFVMRQSIDDYRADRLSLNSLIQRIEGAGGVMNSDRWEDAVSMILLEMEQINADVLNAGTELSEKDKSDLEKFLLGIEELIARFERELPAGNEV</sequence>
<organism evidence="1 2">
    <name type="scientific">Pseudomonas canavaninivorans</name>
    <dbReference type="NCBI Taxonomy" id="2842348"/>
    <lineage>
        <taxon>Bacteria</taxon>
        <taxon>Pseudomonadati</taxon>
        <taxon>Pseudomonadota</taxon>
        <taxon>Gammaproteobacteria</taxon>
        <taxon>Pseudomonadales</taxon>
        <taxon>Pseudomonadaceae</taxon>
        <taxon>Pseudomonas</taxon>
    </lineage>
</organism>